<organism evidence="2 3">
    <name type="scientific">Neorhizobium alkalisoli</name>
    <dbReference type="NCBI Taxonomy" id="528178"/>
    <lineage>
        <taxon>Bacteria</taxon>
        <taxon>Pseudomonadati</taxon>
        <taxon>Pseudomonadota</taxon>
        <taxon>Alphaproteobacteria</taxon>
        <taxon>Hyphomicrobiales</taxon>
        <taxon>Rhizobiaceae</taxon>
        <taxon>Rhizobium/Agrobacterium group</taxon>
        <taxon>Neorhizobium</taxon>
    </lineage>
</organism>
<dbReference type="AlphaFoldDB" id="A0A561QWC2"/>
<sequence>MIVVDANVMVSALRSSKGASHLLLRKMLVGEVAFALSPAIAVEYEDVLKRPGMLGDTPWISNEEIDTVLDAVISRAMLVSPRFRFRPFLDDPKVDIYIEFALAAGATLIVSNDRHFRHPAVEAFGLSVMKAGEFLAEREKRR</sequence>
<dbReference type="PANTHER" id="PTHR34610">
    <property type="entry name" value="SSL7007 PROTEIN"/>
    <property type="match status" value="1"/>
</dbReference>
<feature type="domain" description="PIN" evidence="1">
    <location>
        <begin position="2"/>
        <end position="115"/>
    </location>
</feature>
<dbReference type="Proteomes" id="UP000320653">
    <property type="component" value="Unassembled WGS sequence"/>
</dbReference>
<dbReference type="OrthoDB" id="5243920at2"/>
<evidence type="ECO:0000313" key="3">
    <source>
        <dbReference type="Proteomes" id="UP000320653"/>
    </source>
</evidence>
<gene>
    <name evidence="2" type="ORF">FHW37_103540</name>
</gene>
<dbReference type="InterPro" id="IPR029060">
    <property type="entry name" value="PIN-like_dom_sf"/>
</dbReference>
<dbReference type="EMBL" id="VIWP01000003">
    <property type="protein sequence ID" value="TWF54670.1"/>
    <property type="molecule type" value="Genomic_DNA"/>
</dbReference>
<proteinExistence type="predicted"/>
<evidence type="ECO:0000259" key="1">
    <source>
        <dbReference type="Pfam" id="PF13470"/>
    </source>
</evidence>
<protein>
    <submittedName>
        <fullName evidence="2">Putative PIN family toxin of toxin-antitoxin system</fullName>
    </submittedName>
</protein>
<dbReference type="RefSeq" id="WP_145637274.1">
    <property type="nucleotide sequence ID" value="NZ_VIWP01000003.1"/>
</dbReference>
<dbReference type="Pfam" id="PF13470">
    <property type="entry name" value="PIN_3"/>
    <property type="match status" value="1"/>
</dbReference>
<dbReference type="InterPro" id="IPR002716">
    <property type="entry name" value="PIN_dom"/>
</dbReference>
<name>A0A561QWC2_9HYPH</name>
<dbReference type="InterPro" id="IPR002850">
    <property type="entry name" value="PIN_toxin-like"/>
</dbReference>
<keyword evidence="3" id="KW-1185">Reference proteome</keyword>
<comment type="caution">
    <text evidence="2">The sequence shown here is derived from an EMBL/GenBank/DDBJ whole genome shotgun (WGS) entry which is preliminary data.</text>
</comment>
<reference evidence="2 3" key="1">
    <citation type="submission" date="2019-06" db="EMBL/GenBank/DDBJ databases">
        <title>Sorghum-associated microbial communities from plants grown in Nebraska, USA.</title>
        <authorList>
            <person name="Schachtman D."/>
        </authorList>
    </citation>
    <scope>NUCLEOTIDE SEQUENCE [LARGE SCALE GENOMIC DNA]</scope>
    <source>
        <strain evidence="2 3">1225</strain>
    </source>
</reference>
<accession>A0A561QWC2</accession>
<dbReference type="NCBIfam" id="TIGR00305">
    <property type="entry name" value="putative toxin-antitoxin system toxin component, PIN family"/>
    <property type="match status" value="1"/>
</dbReference>
<dbReference type="PANTHER" id="PTHR34610:SF3">
    <property type="entry name" value="SSL7007 PROTEIN"/>
    <property type="match status" value="1"/>
</dbReference>
<dbReference type="SUPFAM" id="SSF88723">
    <property type="entry name" value="PIN domain-like"/>
    <property type="match status" value="1"/>
</dbReference>
<evidence type="ECO:0000313" key="2">
    <source>
        <dbReference type="EMBL" id="TWF54670.1"/>
    </source>
</evidence>